<organism evidence="2 3">
    <name type="scientific">Paraglomus occultum</name>
    <dbReference type="NCBI Taxonomy" id="144539"/>
    <lineage>
        <taxon>Eukaryota</taxon>
        <taxon>Fungi</taxon>
        <taxon>Fungi incertae sedis</taxon>
        <taxon>Mucoromycota</taxon>
        <taxon>Glomeromycotina</taxon>
        <taxon>Glomeromycetes</taxon>
        <taxon>Paraglomerales</taxon>
        <taxon>Paraglomeraceae</taxon>
        <taxon>Paraglomus</taxon>
    </lineage>
</organism>
<evidence type="ECO:0000313" key="3">
    <source>
        <dbReference type="Proteomes" id="UP000789572"/>
    </source>
</evidence>
<evidence type="ECO:0000313" key="2">
    <source>
        <dbReference type="EMBL" id="CAG8623671.1"/>
    </source>
</evidence>
<dbReference type="EMBL" id="CAJVPJ010002529">
    <property type="protein sequence ID" value="CAG8623671.1"/>
    <property type="molecule type" value="Genomic_DNA"/>
</dbReference>
<dbReference type="Proteomes" id="UP000789572">
    <property type="component" value="Unassembled WGS sequence"/>
</dbReference>
<feature type="non-terminal residue" evidence="2">
    <location>
        <position position="178"/>
    </location>
</feature>
<keyword evidence="1" id="KW-0175">Coiled coil</keyword>
<reference evidence="2" key="1">
    <citation type="submission" date="2021-06" db="EMBL/GenBank/DDBJ databases">
        <authorList>
            <person name="Kallberg Y."/>
            <person name="Tangrot J."/>
            <person name="Rosling A."/>
        </authorList>
    </citation>
    <scope>NUCLEOTIDE SEQUENCE</scope>
    <source>
        <strain evidence="2">IA702</strain>
    </source>
</reference>
<accession>A0A9N9D2B8</accession>
<comment type="caution">
    <text evidence="2">The sequence shown here is derived from an EMBL/GenBank/DDBJ whole genome shotgun (WGS) entry which is preliminary data.</text>
</comment>
<sequence>TQELNQKLQSDNQGLLKDIHTYKQNIQALQNQLQDSQQRILALEADKSDLISQLTQATQIQQNYLNQEKSLINQEIALIKEKYLVNCLIGSAHLTGEGTLTEYFDEIVEEAINKGEIALIEPTAGNKYLAIPKKLTQSLLKEKVPGENQNEPIEPVIEYEFTLLENSNLKYNSKDLTK</sequence>
<protein>
    <submittedName>
        <fullName evidence="2">4006_t:CDS:1</fullName>
    </submittedName>
</protein>
<keyword evidence="3" id="KW-1185">Reference proteome</keyword>
<gene>
    <name evidence="2" type="ORF">POCULU_LOCUS8547</name>
</gene>
<feature type="coiled-coil region" evidence="1">
    <location>
        <begin position="5"/>
        <end position="53"/>
    </location>
</feature>
<dbReference type="AlphaFoldDB" id="A0A9N9D2B8"/>
<evidence type="ECO:0000256" key="1">
    <source>
        <dbReference type="SAM" id="Coils"/>
    </source>
</evidence>
<proteinExistence type="predicted"/>
<name>A0A9N9D2B8_9GLOM</name>
<dbReference type="OrthoDB" id="2446236at2759"/>